<gene>
    <name evidence="1" type="ORF">BBRV_LOCUS116579</name>
</gene>
<proteinExistence type="predicted"/>
<name>A0A6V7LVB0_9HYME</name>
<accession>A0A6V7LVB0</accession>
<sequence length="351" mass="42506">MAKFRVKYQPQSLCQLLKLQISKQHWTSFGTKELMKRKLRKYNEDLEEQQRKHNKEVFESYIWKGTWERVHNNLDHFCLPLDCLQELKTVAKNMGQVFCEWIYDMYSKTSHSFVQACLDHIRWTKDGVIDSVETLKSVYYSTYGANGSWHHLHLKLLYEYCLEECIIDHYEKDKDFLERYEIARYRESTILPIYWIRRMQNRLESFYLGFKHYLQRVNLSNFSYDNTESLDYNLAYYFITIDKHFAAVYFYGLLSKHEKIRIITDLVEDNVQIPNETAVYLWKQALFFGIDAYTDKILKYASVLMYLRHWPQVDLLTNFFERLAKFDLDRAISLFENINFFHSFIISKCNT</sequence>
<organism evidence="1">
    <name type="scientific">Bracon brevicornis</name>
    <dbReference type="NCBI Taxonomy" id="1563983"/>
    <lineage>
        <taxon>Eukaryota</taxon>
        <taxon>Metazoa</taxon>
        <taxon>Ecdysozoa</taxon>
        <taxon>Arthropoda</taxon>
        <taxon>Hexapoda</taxon>
        <taxon>Insecta</taxon>
        <taxon>Pterygota</taxon>
        <taxon>Neoptera</taxon>
        <taxon>Endopterygota</taxon>
        <taxon>Hymenoptera</taxon>
        <taxon>Apocrita</taxon>
        <taxon>Ichneumonoidea</taxon>
        <taxon>Braconidae</taxon>
        <taxon>Braconinae</taxon>
        <taxon>Bracon</taxon>
    </lineage>
</organism>
<protein>
    <submittedName>
        <fullName evidence="1">Uncharacterized protein</fullName>
    </submittedName>
</protein>
<evidence type="ECO:0000313" key="1">
    <source>
        <dbReference type="EMBL" id="CAD1580183.1"/>
    </source>
</evidence>
<dbReference type="EMBL" id="CADCXW020000344">
    <property type="protein sequence ID" value="CAD1580183.1"/>
    <property type="molecule type" value="Genomic_DNA"/>
</dbReference>
<dbReference type="AlphaFoldDB" id="A0A6V7LVB0"/>
<reference evidence="1" key="1">
    <citation type="submission" date="2020-07" db="EMBL/GenBank/DDBJ databases">
        <authorList>
            <person name="Ferguson B K."/>
        </authorList>
    </citation>
    <scope>NUCLEOTIDE SEQUENCE</scope>
    <source>
        <strain evidence="1">L06</strain>
    </source>
</reference>